<sequence length="52" mass="5891">MTNLSDYADEPVSTLSHFPHTIGTINRTGSTAMRSFHRARLSWDTQADRARL</sequence>
<protein>
    <submittedName>
        <fullName evidence="1">Uncharacterized protein</fullName>
    </submittedName>
</protein>
<organism evidence="1">
    <name type="scientific">marine metagenome</name>
    <dbReference type="NCBI Taxonomy" id="408172"/>
    <lineage>
        <taxon>unclassified sequences</taxon>
        <taxon>metagenomes</taxon>
        <taxon>ecological metagenomes</taxon>
    </lineage>
</organism>
<accession>A0A381TJH6</accession>
<proteinExistence type="predicted"/>
<evidence type="ECO:0000313" key="1">
    <source>
        <dbReference type="EMBL" id="SVA16246.1"/>
    </source>
</evidence>
<name>A0A381TJH6_9ZZZZ</name>
<dbReference type="AlphaFoldDB" id="A0A381TJH6"/>
<reference evidence="1" key="1">
    <citation type="submission" date="2018-05" db="EMBL/GenBank/DDBJ databases">
        <authorList>
            <person name="Lanie J.A."/>
            <person name="Ng W.-L."/>
            <person name="Kazmierczak K.M."/>
            <person name="Andrzejewski T.M."/>
            <person name="Davidsen T.M."/>
            <person name="Wayne K.J."/>
            <person name="Tettelin H."/>
            <person name="Glass J.I."/>
            <person name="Rusch D."/>
            <person name="Podicherti R."/>
            <person name="Tsui H.-C.T."/>
            <person name="Winkler M.E."/>
        </authorList>
    </citation>
    <scope>NUCLEOTIDE SEQUENCE</scope>
</reference>
<dbReference type="EMBL" id="UINC01004703">
    <property type="protein sequence ID" value="SVA16246.1"/>
    <property type="molecule type" value="Genomic_DNA"/>
</dbReference>
<gene>
    <name evidence="1" type="ORF">METZ01_LOCUS69100</name>
</gene>